<name>A0A0R1W0B3_9LACO</name>
<evidence type="ECO:0000256" key="1">
    <source>
        <dbReference type="ARBA" id="ARBA00005721"/>
    </source>
</evidence>
<sequence>MTIANPEMNQRTNRNQGQEVEKKLTFDDNVIKKITGITAAEVNGIIGMTGNFINEITDRLTPDTDPTKGIDVEVGESQVGIKMNVTIEYGSNAQKICEEALRRVGTAIREMTGLELVSFEMNVDDVKTKEELADKKSKSRSNES</sequence>
<dbReference type="PATRIC" id="fig|1423735.3.peg.274"/>
<dbReference type="AlphaFoldDB" id="A0A0R1W0B3"/>
<protein>
    <recommendedName>
        <fullName evidence="2">Stress response regulator gls24 homolog</fullName>
    </recommendedName>
</protein>
<comment type="similarity">
    <text evidence="1">Belongs to the asp23 family.</text>
</comment>
<evidence type="ECO:0000256" key="2">
    <source>
        <dbReference type="ARBA" id="ARBA00039575"/>
    </source>
</evidence>
<dbReference type="RefSeq" id="WP_083479133.1">
    <property type="nucleotide sequence ID" value="NZ_AZFX01000072.1"/>
</dbReference>
<dbReference type="PANTHER" id="PTHR34297:SF3">
    <property type="entry name" value="ALKALINE SHOCK PROTEIN 23"/>
    <property type="match status" value="1"/>
</dbReference>
<gene>
    <name evidence="3" type="ORF">FC15_GL000268</name>
</gene>
<comment type="caution">
    <text evidence="3">The sequence shown here is derived from an EMBL/GenBank/DDBJ whole genome shotgun (WGS) entry which is preliminary data.</text>
</comment>
<evidence type="ECO:0000313" key="4">
    <source>
        <dbReference type="Proteomes" id="UP000051315"/>
    </source>
</evidence>
<dbReference type="PANTHER" id="PTHR34297">
    <property type="entry name" value="HYPOTHETICAL CYTOSOLIC PROTEIN-RELATED"/>
    <property type="match status" value="1"/>
</dbReference>
<accession>A0A0R1W0B3</accession>
<reference evidence="3 4" key="1">
    <citation type="journal article" date="2015" name="Genome Announc.">
        <title>Expanding the biotechnology potential of lactobacilli through comparative genomics of 213 strains and associated genera.</title>
        <authorList>
            <person name="Sun Z."/>
            <person name="Harris H.M."/>
            <person name="McCann A."/>
            <person name="Guo C."/>
            <person name="Argimon S."/>
            <person name="Zhang W."/>
            <person name="Yang X."/>
            <person name="Jeffery I.B."/>
            <person name="Cooney J.C."/>
            <person name="Kagawa T.F."/>
            <person name="Liu W."/>
            <person name="Song Y."/>
            <person name="Salvetti E."/>
            <person name="Wrobel A."/>
            <person name="Rasinkangas P."/>
            <person name="Parkhill J."/>
            <person name="Rea M.C."/>
            <person name="O'Sullivan O."/>
            <person name="Ritari J."/>
            <person name="Douillard F.P."/>
            <person name="Paul Ross R."/>
            <person name="Yang R."/>
            <person name="Briner A.E."/>
            <person name="Felis G.E."/>
            <person name="de Vos W.M."/>
            <person name="Barrangou R."/>
            <person name="Klaenhammer T.R."/>
            <person name="Caufield P.W."/>
            <person name="Cui Y."/>
            <person name="Zhang H."/>
            <person name="O'Toole P.W."/>
        </authorList>
    </citation>
    <scope>NUCLEOTIDE SEQUENCE [LARGE SCALE GENOMIC DNA]</scope>
    <source>
        <strain evidence="3 4">DSM 17758</strain>
    </source>
</reference>
<dbReference type="Pfam" id="PF03780">
    <property type="entry name" value="Asp23"/>
    <property type="match status" value="1"/>
</dbReference>
<keyword evidence="4" id="KW-1185">Reference proteome</keyword>
<dbReference type="EMBL" id="AZFX01000072">
    <property type="protein sequence ID" value="KRM08889.1"/>
    <property type="molecule type" value="Genomic_DNA"/>
</dbReference>
<organism evidence="3 4">
    <name type="scientific">Lapidilactobacillus concavus DSM 17758</name>
    <dbReference type="NCBI Taxonomy" id="1423735"/>
    <lineage>
        <taxon>Bacteria</taxon>
        <taxon>Bacillati</taxon>
        <taxon>Bacillota</taxon>
        <taxon>Bacilli</taxon>
        <taxon>Lactobacillales</taxon>
        <taxon>Lactobacillaceae</taxon>
        <taxon>Lapidilactobacillus</taxon>
    </lineage>
</organism>
<dbReference type="STRING" id="1423735.FC15_GL000268"/>
<evidence type="ECO:0000313" key="3">
    <source>
        <dbReference type="EMBL" id="KRM08889.1"/>
    </source>
</evidence>
<proteinExistence type="inferred from homology"/>
<dbReference type="Proteomes" id="UP000051315">
    <property type="component" value="Unassembled WGS sequence"/>
</dbReference>
<dbReference type="InterPro" id="IPR005531">
    <property type="entry name" value="Asp23"/>
</dbReference>